<dbReference type="EMBL" id="JAUCMX010000003">
    <property type="protein sequence ID" value="KAK3551861.1"/>
    <property type="molecule type" value="Genomic_DNA"/>
</dbReference>
<accession>A0AAE0REM7</accession>
<dbReference type="Proteomes" id="UP001274896">
    <property type="component" value="Unassembled WGS sequence"/>
</dbReference>
<dbReference type="AlphaFoldDB" id="A0AAE0REM7"/>
<protein>
    <submittedName>
        <fullName evidence="1">Uncharacterized protein</fullName>
    </submittedName>
</protein>
<comment type="caution">
    <text evidence="1">The sequence shown here is derived from an EMBL/GenBank/DDBJ whole genome shotgun (WGS) entry which is preliminary data.</text>
</comment>
<name>A0AAE0REM7_9TELE</name>
<sequence>MNPITFIRLIETFLFQTDFHEEAWSIILTVSFALNPNGCLRPRLFLFCITNKSYNYGGKTPKILGNVIAFYCCL</sequence>
<evidence type="ECO:0000313" key="1">
    <source>
        <dbReference type="EMBL" id="KAK3551861.1"/>
    </source>
</evidence>
<evidence type="ECO:0000313" key="2">
    <source>
        <dbReference type="Proteomes" id="UP001274896"/>
    </source>
</evidence>
<keyword evidence="2" id="KW-1185">Reference proteome</keyword>
<gene>
    <name evidence="1" type="ORF">QTP70_030216</name>
</gene>
<reference evidence="1" key="1">
    <citation type="submission" date="2023-06" db="EMBL/GenBank/DDBJ databases">
        <title>Male Hemibagrus guttatus genome.</title>
        <authorList>
            <person name="Bian C."/>
        </authorList>
    </citation>
    <scope>NUCLEOTIDE SEQUENCE</scope>
    <source>
        <strain evidence="1">Male_cb2023</strain>
        <tissue evidence="1">Muscle</tissue>
    </source>
</reference>
<organism evidence="1 2">
    <name type="scientific">Hemibagrus guttatus</name>
    <dbReference type="NCBI Taxonomy" id="175788"/>
    <lineage>
        <taxon>Eukaryota</taxon>
        <taxon>Metazoa</taxon>
        <taxon>Chordata</taxon>
        <taxon>Craniata</taxon>
        <taxon>Vertebrata</taxon>
        <taxon>Euteleostomi</taxon>
        <taxon>Actinopterygii</taxon>
        <taxon>Neopterygii</taxon>
        <taxon>Teleostei</taxon>
        <taxon>Ostariophysi</taxon>
        <taxon>Siluriformes</taxon>
        <taxon>Bagridae</taxon>
        <taxon>Hemibagrus</taxon>
    </lineage>
</organism>
<proteinExistence type="predicted"/>